<dbReference type="InterPro" id="IPR016163">
    <property type="entry name" value="Ald_DH_C"/>
</dbReference>
<dbReference type="InterPro" id="IPR020593">
    <property type="entry name" value="G-glutamylP_reductase_CS"/>
</dbReference>
<dbReference type="PANTHER" id="PTHR11063:SF8">
    <property type="entry name" value="DELTA-1-PYRROLINE-5-CARBOXYLATE SYNTHASE"/>
    <property type="match status" value="1"/>
</dbReference>
<comment type="similarity">
    <text evidence="7">Belongs to the gamma-glutamyl phosphate reductase family.</text>
</comment>
<dbReference type="CDD" id="cd07079">
    <property type="entry name" value="ALDH_F18-19_ProA-GPR"/>
    <property type="match status" value="1"/>
</dbReference>
<dbReference type="SUPFAM" id="SSF53720">
    <property type="entry name" value="ALDH-like"/>
    <property type="match status" value="1"/>
</dbReference>
<protein>
    <recommendedName>
        <fullName evidence="7">Gamma-glutamyl phosphate reductase</fullName>
        <shortName evidence="7">GPR</shortName>
        <ecNumber evidence="7">1.2.1.41</ecNumber>
    </recommendedName>
    <alternativeName>
        <fullName evidence="7">Glutamate-5-semialdehyde dehydrogenase</fullName>
    </alternativeName>
    <alternativeName>
        <fullName evidence="7">Glutamyl-gamma-semialdehyde dehydrogenase</fullName>
        <shortName evidence="7">GSA dehydrogenase</shortName>
    </alternativeName>
</protein>
<keyword evidence="3 7" id="KW-0641">Proline biosynthesis</keyword>
<keyword evidence="4 7" id="KW-0521">NADP</keyword>
<dbReference type="NCBIfam" id="TIGR00407">
    <property type="entry name" value="proA"/>
    <property type="match status" value="1"/>
</dbReference>
<dbReference type="Proteomes" id="UP000254794">
    <property type="component" value="Unassembled WGS sequence"/>
</dbReference>
<dbReference type="FunFam" id="3.40.309.10:FF:000006">
    <property type="entry name" value="Gamma-glutamyl phosphate reductase"/>
    <property type="match status" value="1"/>
</dbReference>
<dbReference type="PROSITE" id="PS01223">
    <property type="entry name" value="PROA"/>
    <property type="match status" value="1"/>
</dbReference>
<evidence type="ECO:0000256" key="2">
    <source>
        <dbReference type="ARBA" id="ARBA00022605"/>
    </source>
</evidence>
<dbReference type="InterPro" id="IPR000965">
    <property type="entry name" value="GPR_dom"/>
</dbReference>
<keyword evidence="7" id="KW-0963">Cytoplasm</keyword>
<dbReference type="GO" id="GO:0050661">
    <property type="term" value="F:NADP binding"/>
    <property type="evidence" value="ECO:0007669"/>
    <property type="project" value="InterPro"/>
</dbReference>
<dbReference type="OrthoDB" id="9809970at2"/>
<comment type="subcellular location">
    <subcellularLocation>
        <location evidence="7">Cytoplasm</location>
    </subcellularLocation>
</comment>
<comment type="function">
    <text evidence="7">Catalyzes the NADPH-dependent reduction of L-glutamate 5-phosphate into L-glutamate 5-semialdehyde and phosphate. The product spontaneously undergoes cyclization to form 1-pyrroline-5-carboxylate.</text>
</comment>
<dbReference type="PANTHER" id="PTHR11063">
    <property type="entry name" value="GLUTAMATE SEMIALDEHYDE DEHYDROGENASE"/>
    <property type="match status" value="1"/>
</dbReference>
<dbReference type="Gene3D" id="3.40.605.10">
    <property type="entry name" value="Aldehyde Dehydrogenase, Chain A, domain 1"/>
    <property type="match status" value="1"/>
</dbReference>
<feature type="domain" description="Aldehyde dehydrogenase" evidence="8">
    <location>
        <begin position="4"/>
        <end position="267"/>
    </location>
</feature>
<dbReference type="EC" id="1.2.1.41" evidence="7"/>
<name>A0A378JJQ7_9GAMM</name>
<keyword evidence="5 7" id="KW-0560">Oxidoreductase</keyword>
<evidence type="ECO:0000313" key="9">
    <source>
        <dbReference type="EMBL" id="STX51404.1"/>
    </source>
</evidence>
<dbReference type="InterPro" id="IPR016161">
    <property type="entry name" value="Ald_DH/histidinol_DH"/>
</dbReference>
<dbReference type="Pfam" id="PF00171">
    <property type="entry name" value="Aldedh"/>
    <property type="match status" value="1"/>
</dbReference>
<evidence type="ECO:0000256" key="6">
    <source>
        <dbReference type="ARBA" id="ARBA00049024"/>
    </source>
</evidence>
<dbReference type="InterPro" id="IPR012134">
    <property type="entry name" value="Glu-5-SA_DH"/>
</dbReference>
<comment type="catalytic activity">
    <reaction evidence="6 7">
        <text>L-glutamate 5-semialdehyde + phosphate + NADP(+) = L-glutamyl 5-phosphate + NADPH + H(+)</text>
        <dbReference type="Rhea" id="RHEA:19541"/>
        <dbReference type="ChEBI" id="CHEBI:15378"/>
        <dbReference type="ChEBI" id="CHEBI:43474"/>
        <dbReference type="ChEBI" id="CHEBI:57783"/>
        <dbReference type="ChEBI" id="CHEBI:58066"/>
        <dbReference type="ChEBI" id="CHEBI:58274"/>
        <dbReference type="ChEBI" id="CHEBI:58349"/>
        <dbReference type="EC" id="1.2.1.41"/>
    </reaction>
</comment>
<evidence type="ECO:0000313" key="10">
    <source>
        <dbReference type="Proteomes" id="UP000254794"/>
    </source>
</evidence>
<dbReference type="NCBIfam" id="NF001221">
    <property type="entry name" value="PRK00197.1"/>
    <property type="match status" value="1"/>
</dbReference>
<dbReference type="EMBL" id="UGOD01000001">
    <property type="protein sequence ID" value="STX51404.1"/>
    <property type="molecule type" value="Genomic_DNA"/>
</dbReference>
<gene>
    <name evidence="7 9" type="primary">proA</name>
    <name evidence="9" type="ORF">NCTC13316_01499</name>
</gene>
<dbReference type="RefSeq" id="WP_115331044.1">
    <property type="nucleotide sequence ID" value="NZ_CAAAHP010000001.1"/>
</dbReference>
<dbReference type="GO" id="GO:0005737">
    <property type="term" value="C:cytoplasm"/>
    <property type="evidence" value="ECO:0007669"/>
    <property type="project" value="UniProtKB-SubCell"/>
</dbReference>
<dbReference type="AlphaFoldDB" id="A0A378JJQ7"/>
<keyword evidence="2 7" id="KW-0028">Amino-acid biosynthesis</keyword>
<keyword evidence="10" id="KW-1185">Reference proteome</keyword>
<dbReference type="GO" id="GO:0055129">
    <property type="term" value="P:L-proline biosynthetic process"/>
    <property type="evidence" value="ECO:0007669"/>
    <property type="project" value="UniProtKB-UniRule"/>
</dbReference>
<dbReference type="PIRSF" id="PIRSF000151">
    <property type="entry name" value="GPR"/>
    <property type="match status" value="1"/>
</dbReference>
<dbReference type="HAMAP" id="MF_00412">
    <property type="entry name" value="ProA"/>
    <property type="match status" value="1"/>
</dbReference>
<dbReference type="InterPro" id="IPR016162">
    <property type="entry name" value="Ald_DH_N"/>
</dbReference>
<reference evidence="9 10" key="1">
    <citation type="submission" date="2018-06" db="EMBL/GenBank/DDBJ databases">
        <authorList>
            <consortium name="Pathogen Informatics"/>
            <person name="Doyle S."/>
        </authorList>
    </citation>
    <scope>NUCLEOTIDE SEQUENCE [LARGE SCALE GENOMIC DNA]</scope>
    <source>
        <strain evidence="9 10">NCTC13316</strain>
    </source>
</reference>
<dbReference type="Gene3D" id="3.40.309.10">
    <property type="entry name" value="Aldehyde Dehydrogenase, Chain A, domain 2"/>
    <property type="match status" value="1"/>
</dbReference>
<accession>A0A378JJQ7</accession>
<dbReference type="InterPro" id="IPR015590">
    <property type="entry name" value="Aldehyde_DH_dom"/>
</dbReference>
<dbReference type="UniPathway" id="UPA00098">
    <property type="reaction ID" value="UER00360"/>
</dbReference>
<evidence type="ECO:0000256" key="7">
    <source>
        <dbReference type="HAMAP-Rule" id="MF_00412"/>
    </source>
</evidence>
<proteinExistence type="inferred from homology"/>
<evidence type="ECO:0000256" key="1">
    <source>
        <dbReference type="ARBA" id="ARBA00004985"/>
    </source>
</evidence>
<evidence type="ECO:0000256" key="3">
    <source>
        <dbReference type="ARBA" id="ARBA00022650"/>
    </source>
</evidence>
<evidence type="ECO:0000256" key="4">
    <source>
        <dbReference type="ARBA" id="ARBA00022857"/>
    </source>
</evidence>
<dbReference type="GO" id="GO:0004350">
    <property type="term" value="F:glutamate-5-semialdehyde dehydrogenase activity"/>
    <property type="evidence" value="ECO:0007669"/>
    <property type="project" value="UniProtKB-UniRule"/>
</dbReference>
<comment type="pathway">
    <text evidence="1 7">Amino-acid biosynthesis; L-proline biosynthesis; L-glutamate 5-semialdehyde from L-glutamate: step 2/2.</text>
</comment>
<evidence type="ECO:0000256" key="5">
    <source>
        <dbReference type="ARBA" id="ARBA00023002"/>
    </source>
</evidence>
<sequence length="417" mass="47072">MNSEITSRLDAVKKAFYELENLDFSTRVDVLNRLATLVRDFSKELIIENEKDLLRMDTADPKYDRLLLNEERIRAIASDIEAVAKLANPLGKIIAENKRPNGLVIQKITVPIGVIAVIYESRPNVTLDVFSLCFKTGNACILKGGKEAFYSNQYLISLIKTVLNEFNLNSNIVYLFPPERELTSELLKANDYVDLCIPRGSQELINFVRKHAQVPIIETGAGIVHTYFDKSGNLKKGQVIIDNAKTRRVSVCNALDTLIVHQDRLDDLPFLIQLLADKQVKIYADEQSYQALNTFYPKHLLFQAKEENFGQEYLDYKLSIKTVSSLQEAITHIQNYTSHHSEAIITEDQQTQQRFMAEIDAAVIYVNTSTAFTDGGQFGLGAEIGISTQKIHARGPMGLEALTSYKWLVYGDGQIRQ</sequence>
<evidence type="ECO:0000259" key="8">
    <source>
        <dbReference type="Pfam" id="PF00171"/>
    </source>
</evidence>
<organism evidence="9 10">
    <name type="scientific">Legionella busanensis</name>
    <dbReference type="NCBI Taxonomy" id="190655"/>
    <lineage>
        <taxon>Bacteria</taxon>
        <taxon>Pseudomonadati</taxon>
        <taxon>Pseudomonadota</taxon>
        <taxon>Gammaproteobacteria</taxon>
        <taxon>Legionellales</taxon>
        <taxon>Legionellaceae</taxon>
        <taxon>Legionella</taxon>
    </lineage>
</organism>